<protein>
    <submittedName>
        <fullName evidence="4">DNA starvation/stationary phase protection protein</fullName>
    </submittedName>
</protein>
<dbReference type="EMBL" id="VUMN01000021">
    <property type="protein sequence ID" value="MSS59021.1"/>
    <property type="molecule type" value="Genomic_DNA"/>
</dbReference>
<comment type="similarity">
    <text evidence="1 2">Belongs to the Dps family.</text>
</comment>
<dbReference type="InterPro" id="IPR012347">
    <property type="entry name" value="Ferritin-like"/>
</dbReference>
<dbReference type="PIRSF" id="PIRSF005900">
    <property type="entry name" value="Dps"/>
    <property type="match status" value="1"/>
</dbReference>
<dbReference type="Proteomes" id="UP000461880">
    <property type="component" value="Unassembled WGS sequence"/>
</dbReference>
<evidence type="ECO:0000256" key="2">
    <source>
        <dbReference type="RuleBase" id="RU003875"/>
    </source>
</evidence>
<organism evidence="4 5">
    <name type="scientific">Stecheria intestinalis</name>
    <dbReference type="NCBI Taxonomy" id="2606630"/>
    <lineage>
        <taxon>Bacteria</taxon>
        <taxon>Bacillati</taxon>
        <taxon>Bacillota</taxon>
        <taxon>Erysipelotrichia</taxon>
        <taxon>Erysipelotrichales</taxon>
        <taxon>Erysipelotrichaceae</taxon>
        <taxon>Stecheria</taxon>
    </lineage>
</organism>
<dbReference type="InterPro" id="IPR023188">
    <property type="entry name" value="DPS_DNA-bd_CS"/>
</dbReference>
<dbReference type="InterPro" id="IPR008331">
    <property type="entry name" value="Ferritin_DPS_dom"/>
</dbReference>
<dbReference type="PRINTS" id="PR01346">
    <property type="entry name" value="HELNAPAPROT"/>
</dbReference>
<evidence type="ECO:0000313" key="5">
    <source>
        <dbReference type="Proteomes" id="UP000461880"/>
    </source>
</evidence>
<proteinExistence type="inferred from homology"/>
<dbReference type="GO" id="GO:0016722">
    <property type="term" value="F:oxidoreductase activity, acting on metal ions"/>
    <property type="evidence" value="ECO:0007669"/>
    <property type="project" value="InterPro"/>
</dbReference>
<dbReference type="AlphaFoldDB" id="A0A7X2NSZ0"/>
<dbReference type="Pfam" id="PF00210">
    <property type="entry name" value="Ferritin"/>
    <property type="match status" value="1"/>
</dbReference>
<dbReference type="Gene3D" id="1.20.1260.10">
    <property type="match status" value="1"/>
</dbReference>
<dbReference type="SUPFAM" id="SSF47240">
    <property type="entry name" value="Ferritin-like"/>
    <property type="match status" value="1"/>
</dbReference>
<name>A0A7X2NSZ0_9FIRM</name>
<gene>
    <name evidence="4" type="ORF">FYJ51_08895</name>
</gene>
<comment type="caution">
    <text evidence="4">The sequence shown here is derived from an EMBL/GenBank/DDBJ whole genome shotgun (WGS) entry which is preliminary data.</text>
</comment>
<keyword evidence="5" id="KW-1185">Reference proteome</keyword>
<reference evidence="4 5" key="1">
    <citation type="submission" date="2019-08" db="EMBL/GenBank/DDBJ databases">
        <title>In-depth cultivation of the pig gut microbiome towards novel bacterial diversity and tailored functional studies.</title>
        <authorList>
            <person name="Wylensek D."/>
            <person name="Hitch T.C.A."/>
            <person name="Clavel T."/>
        </authorList>
    </citation>
    <scope>NUCLEOTIDE SEQUENCE [LARGE SCALE GENOMIC DNA]</scope>
    <source>
        <strain evidence="4 5">Oil+RF-744-GAM-WT-6</strain>
    </source>
</reference>
<evidence type="ECO:0000259" key="3">
    <source>
        <dbReference type="Pfam" id="PF00210"/>
    </source>
</evidence>
<evidence type="ECO:0000313" key="4">
    <source>
        <dbReference type="EMBL" id="MSS59021.1"/>
    </source>
</evidence>
<evidence type="ECO:0000256" key="1">
    <source>
        <dbReference type="ARBA" id="ARBA00009497"/>
    </source>
</evidence>
<dbReference type="InterPro" id="IPR002177">
    <property type="entry name" value="DPS_DNA-bd"/>
</dbReference>
<dbReference type="PANTHER" id="PTHR42932">
    <property type="entry name" value="GENERAL STRESS PROTEIN 20U"/>
    <property type="match status" value="1"/>
</dbReference>
<dbReference type="PANTHER" id="PTHR42932:SF1">
    <property type="entry name" value="GENERAL STRESS PROTEIN 20U"/>
    <property type="match status" value="1"/>
</dbReference>
<accession>A0A7X2NSZ0</accession>
<feature type="domain" description="Ferritin/DPS" evidence="3">
    <location>
        <begin position="9"/>
        <end position="143"/>
    </location>
</feature>
<dbReference type="InterPro" id="IPR009078">
    <property type="entry name" value="Ferritin-like_SF"/>
</dbReference>
<sequence length="147" mass="16575">MKNELNVSMNELLSSLEVFYHKLQSYHWYVKGHAFFTVHAQLESYYDEVSEEIDEVAETLLMIGGAPVSTLKEFLELSKVSEAEGVYIKADDLLPKVRDDYALLEKLAEGVKSTAEEEGNALVSAKMDDLIESFSKAIWMISQSLMA</sequence>
<dbReference type="CDD" id="cd01043">
    <property type="entry name" value="DPS"/>
    <property type="match status" value="1"/>
</dbReference>
<dbReference type="RefSeq" id="WP_154505086.1">
    <property type="nucleotide sequence ID" value="NZ_VUMN01000021.1"/>
</dbReference>
<dbReference type="PROSITE" id="PS00818">
    <property type="entry name" value="DPS_1"/>
    <property type="match status" value="1"/>
</dbReference>
<dbReference type="GO" id="GO:0008199">
    <property type="term" value="F:ferric iron binding"/>
    <property type="evidence" value="ECO:0007669"/>
    <property type="project" value="InterPro"/>
</dbReference>